<protein>
    <submittedName>
        <fullName evidence="3">Amidohydrolase</fullName>
    </submittedName>
</protein>
<dbReference type="PANTHER" id="PTHR43569:SF2">
    <property type="entry name" value="AMIDOHYDROLASE-RELATED DOMAIN-CONTAINING PROTEIN"/>
    <property type="match status" value="1"/>
</dbReference>
<dbReference type="PANTHER" id="PTHR43569">
    <property type="entry name" value="AMIDOHYDROLASE"/>
    <property type="match status" value="1"/>
</dbReference>
<accession>A0A163FBW4</accession>
<dbReference type="Proteomes" id="UP000076796">
    <property type="component" value="Unassembled WGS sequence"/>
</dbReference>
<name>A0A163FBW4_9BACL</name>
<dbReference type="OrthoDB" id="5450317at2"/>
<comment type="similarity">
    <text evidence="1">Belongs to the metallo-dependent hydrolases superfamily.</text>
</comment>
<keyword evidence="3" id="KW-0378">Hydrolase</keyword>
<gene>
    <name evidence="3" type="ORF">AWU65_29920</name>
</gene>
<dbReference type="AlphaFoldDB" id="A0A163FBW4"/>
<keyword evidence="4" id="KW-1185">Reference proteome</keyword>
<dbReference type="STRING" id="59843.A3958_02175"/>
<proteinExistence type="inferred from homology"/>
<feature type="domain" description="Amidohydrolase-related" evidence="2">
    <location>
        <begin position="5"/>
        <end position="278"/>
    </location>
</feature>
<evidence type="ECO:0000256" key="1">
    <source>
        <dbReference type="ARBA" id="ARBA00038310"/>
    </source>
</evidence>
<organism evidence="3 4">
    <name type="scientific">Paenibacillus glucanolyticus</name>
    <dbReference type="NCBI Taxonomy" id="59843"/>
    <lineage>
        <taxon>Bacteria</taxon>
        <taxon>Bacillati</taxon>
        <taxon>Bacillota</taxon>
        <taxon>Bacilli</taxon>
        <taxon>Bacillales</taxon>
        <taxon>Paenibacillaceae</taxon>
        <taxon>Paenibacillus</taxon>
    </lineage>
</organism>
<dbReference type="SUPFAM" id="SSF51556">
    <property type="entry name" value="Metallo-dependent hydrolases"/>
    <property type="match status" value="1"/>
</dbReference>
<comment type="caution">
    <text evidence="3">The sequence shown here is derived from an EMBL/GenBank/DDBJ whole genome shotgun (WGS) entry which is preliminary data.</text>
</comment>
<dbReference type="EMBL" id="LWMH01000002">
    <property type="protein sequence ID" value="KZS44280.1"/>
    <property type="molecule type" value="Genomic_DNA"/>
</dbReference>
<dbReference type="InterPro" id="IPR052350">
    <property type="entry name" value="Metallo-dep_Lactonases"/>
</dbReference>
<dbReference type="InterPro" id="IPR032466">
    <property type="entry name" value="Metal_Hydrolase"/>
</dbReference>
<evidence type="ECO:0000313" key="4">
    <source>
        <dbReference type="Proteomes" id="UP000076796"/>
    </source>
</evidence>
<dbReference type="Gene3D" id="3.20.20.140">
    <property type="entry name" value="Metal-dependent hydrolases"/>
    <property type="match status" value="1"/>
</dbReference>
<reference evidence="3" key="1">
    <citation type="journal article" date="2016" name="Genome Announc.">
        <title>Draft genomes of two strains of Paenibacillus glucanolyticus with capability to degrade lignocellulose.</title>
        <authorList>
            <person name="Mathews S.L."/>
            <person name="Pawlak J."/>
            <person name="Grunden A.M."/>
        </authorList>
    </citation>
    <scope>NUCLEOTIDE SEQUENCE [LARGE SCALE GENOMIC DNA]</scope>
    <source>
        <strain evidence="3">SLM1</strain>
    </source>
</reference>
<evidence type="ECO:0000259" key="2">
    <source>
        <dbReference type="Pfam" id="PF04909"/>
    </source>
</evidence>
<sequence length="288" mass="33238">MFMRVDAHQHYWLIERGDYGWIKPDIPEVYRNFLPSDLRPNLDLHRFDGSITVQAAPTMEETDYLLSLADHDSSILGVVGWIDLFDPEHRQHYERFRKHPKFIGFRIMIQDMPDAQVILEPSYIEALSGYAKEEVPIDFLVLSHQLEPLLKLIQHVPSIRGVVDHLGKPPIRSGRIEPWESLLKQIAGFPSIYCKLSGMVTEAEHRRWSQEDFNKYVHKVTAMFGPERVMFGSDWPVCLLSAEYGQVVDVLAEALPKSWGEAEYARLFGLNAKAFYKLKDVRGDGLEE</sequence>
<dbReference type="InterPro" id="IPR006680">
    <property type="entry name" value="Amidohydro-rel"/>
</dbReference>
<dbReference type="Pfam" id="PF04909">
    <property type="entry name" value="Amidohydro_2"/>
    <property type="match status" value="1"/>
</dbReference>
<dbReference type="GO" id="GO:0016787">
    <property type="term" value="F:hydrolase activity"/>
    <property type="evidence" value="ECO:0007669"/>
    <property type="project" value="UniProtKB-KW"/>
</dbReference>
<evidence type="ECO:0000313" key="3">
    <source>
        <dbReference type="EMBL" id="KZS44280.1"/>
    </source>
</evidence>